<organism evidence="2 3">
    <name type="scientific">Psylliodes chrysocephalus</name>
    <dbReference type="NCBI Taxonomy" id="3402493"/>
    <lineage>
        <taxon>Eukaryota</taxon>
        <taxon>Metazoa</taxon>
        <taxon>Ecdysozoa</taxon>
        <taxon>Arthropoda</taxon>
        <taxon>Hexapoda</taxon>
        <taxon>Insecta</taxon>
        <taxon>Pterygota</taxon>
        <taxon>Neoptera</taxon>
        <taxon>Endopterygota</taxon>
        <taxon>Coleoptera</taxon>
        <taxon>Polyphaga</taxon>
        <taxon>Cucujiformia</taxon>
        <taxon>Chrysomeloidea</taxon>
        <taxon>Chrysomelidae</taxon>
        <taxon>Galerucinae</taxon>
        <taxon>Alticini</taxon>
        <taxon>Psylliodes</taxon>
    </lineage>
</organism>
<keyword evidence="3" id="KW-1185">Reference proteome</keyword>
<reference evidence="2" key="1">
    <citation type="submission" date="2022-01" db="EMBL/GenBank/DDBJ databases">
        <authorList>
            <person name="King R."/>
        </authorList>
    </citation>
    <scope>NUCLEOTIDE SEQUENCE</scope>
</reference>
<evidence type="ECO:0000313" key="2">
    <source>
        <dbReference type="EMBL" id="CAH1107678.1"/>
    </source>
</evidence>
<feature type="region of interest" description="Disordered" evidence="1">
    <location>
        <begin position="13"/>
        <end position="68"/>
    </location>
</feature>
<feature type="region of interest" description="Disordered" evidence="1">
    <location>
        <begin position="213"/>
        <end position="271"/>
    </location>
</feature>
<evidence type="ECO:0000313" key="3">
    <source>
        <dbReference type="Proteomes" id="UP001153636"/>
    </source>
</evidence>
<protein>
    <submittedName>
        <fullName evidence="2">Uncharacterized protein</fullName>
    </submittedName>
</protein>
<dbReference type="Proteomes" id="UP001153636">
    <property type="component" value="Chromosome 23"/>
</dbReference>
<feature type="compositionally biased region" description="Acidic residues" evidence="1">
    <location>
        <begin position="164"/>
        <end position="175"/>
    </location>
</feature>
<name>A0A9P0CWA4_9CUCU</name>
<evidence type="ECO:0000256" key="1">
    <source>
        <dbReference type="SAM" id="MobiDB-lite"/>
    </source>
</evidence>
<dbReference type="EMBL" id="OV651835">
    <property type="protein sequence ID" value="CAH1107678.1"/>
    <property type="molecule type" value="Genomic_DNA"/>
</dbReference>
<feature type="compositionally biased region" description="Low complexity" evidence="1">
    <location>
        <begin position="226"/>
        <end position="253"/>
    </location>
</feature>
<accession>A0A9P0CWA4</accession>
<dbReference type="AlphaFoldDB" id="A0A9P0CWA4"/>
<sequence length="441" mass="49321">MEIKKAIEEVLQHSPGYGQQKTPQIEKNPSTFSSMEKNSFFMPPSEVINTAYDDSPMESEDNPSSAENTLVRATLAKVRATETALKNFESAYKTLPLPSSVTARVLNFETNSQTPTSSEEESQTKTTKPPLRQSIFTLPSPIKKASPPQTLLPKRKNTSPPEILEAENDGEDESDKDNTEFQMPRKYKKFKTNFVKLLERKAAASIPLANKYDSLSESEAEPEQNTATTSTTKGKATPNLPIKSSTTESGTTTDKTDPKTNKKSSIPPIVVDGRTDNHATLTSDLKAIIKGKYSVKYTNSTTVIFTEEQEDYELGSIKQAEIPHHTYTNKADKTHAFVLRGLGNGTEKEAIEEDLIASYEIKPRDIFKMTTKHRPLFLAVTDPVITLDYLNKNMVVVDTDETSLAEPLLNSRAWPDEMTHKSICLKEKMYLKTLQLFFLYS</sequence>
<feature type="compositionally biased region" description="Polar residues" evidence="1">
    <location>
        <begin position="17"/>
        <end position="37"/>
    </location>
</feature>
<feature type="region of interest" description="Disordered" evidence="1">
    <location>
        <begin position="110"/>
        <end position="184"/>
    </location>
</feature>
<proteinExistence type="predicted"/>
<gene>
    <name evidence="2" type="ORF">PSYICH_LOCUS8328</name>
</gene>
<dbReference type="OrthoDB" id="6776169at2759"/>